<dbReference type="Pfam" id="PF09364">
    <property type="entry name" value="XFP_N"/>
    <property type="match status" value="1"/>
</dbReference>
<proteinExistence type="predicted"/>
<dbReference type="Proteomes" id="UP001216579">
    <property type="component" value="Unassembled WGS sequence"/>
</dbReference>
<dbReference type="EMBL" id="JARJBC010000005">
    <property type="protein sequence ID" value="MDF3289576.1"/>
    <property type="molecule type" value="Genomic_DNA"/>
</dbReference>
<evidence type="ECO:0000259" key="2">
    <source>
        <dbReference type="Pfam" id="PF09364"/>
    </source>
</evidence>
<evidence type="ECO:0000313" key="4">
    <source>
        <dbReference type="Proteomes" id="UP001216579"/>
    </source>
</evidence>
<dbReference type="InterPro" id="IPR005593">
    <property type="entry name" value="Xul5P/Fru6P_PKetolase"/>
</dbReference>
<feature type="region of interest" description="Disordered" evidence="1">
    <location>
        <begin position="85"/>
        <end position="111"/>
    </location>
</feature>
<evidence type="ECO:0000256" key="1">
    <source>
        <dbReference type="SAM" id="MobiDB-lite"/>
    </source>
</evidence>
<dbReference type="PANTHER" id="PTHR31273:SF0">
    <property type="entry name" value="PHOSPHOKETOLASE-RELATED"/>
    <property type="match status" value="1"/>
</dbReference>
<sequence>MTDAQADPSGSLTEEELTALDAHWRAANYLAAAQIYLMANPLLTEPLRPEHIKPRLLGHLAGAHLRVHAPEPAHPAARAGHDVRMGAGARRSPRCWRAPGWTAVTPSGIPT</sequence>
<dbReference type="Gene3D" id="3.40.50.970">
    <property type="match status" value="1"/>
</dbReference>
<accession>A0ABT5ZIE0</accession>
<feature type="domain" description="Xylulose 5-phosphate/Fructose 6-phosphate phosphoketolase N-terminal" evidence="2">
    <location>
        <begin position="12"/>
        <end position="60"/>
    </location>
</feature>
<dbReference type="InterPro" id="IPR018970">
    <property type="entry name" value="Xul5P/Fru6P_PKetolase_N"/>
</dbReference>
<organism evidence="3 4">
    <name type="scientific">Streptomyces silvisoli</name>
    <dbReference type="NCBI Taxonomy" id="3034235"/>
    <lineage>
        <taxon>Bacteria</taxon>
        <taxon>Bacillati</taxon>
        <taxon>Actinomycetota</taxon>
        <taxon>Actinomycetes</taxon>
        <taxon>Kitasatosporales</taxon>
        <taxon>Streptomycetaceae</taxon>
        <taxon>Streptomyces</taxon>
    </lineage>
</organism>
<evidence type="ECO:0000313" key="3">
    <source>
        <dbReference type="EMBL" id="MDF3289576.1"/>
    </source>
</evidence>
<name>A0ABT5ZIE0_9ACTN</name>
<gene>
    <name evidence="3" type="ORF">P3G67_10035</name>
</gene>
<protein>
    <recommendedName>
        <fullName evidence="2">Xylulose 5-phosphate/Fructose 6-phosphate phosphoketolase N-terminal domain-containing protein</fullName>
    </recommendedName>
</protein>
<comment type="caution">
    <text evidence="3">The sequence shown here is derived from an EMBL/GenBank/DDBJ whole genome shotgun (WGS) entry which is preliminary data.</text>
</comment>
<dbReference type="PANTHER" id="PTHR31273">
    <property type="entry name" value="PHOSPHOKETOLASE-RELATED"/>
    <property type="match status" value="1"/>
</dbReference>
<reference evidence="3 4" key="1">
    <citation type="submission" date="2023-03" db="EMBL/GenBank/DDBJ databases">
        <title>Draft genome sequence of Streptomyces sp. RB6PN23 isolated from peat swamp forest in Thailand.</title>
        <authorList>
            <person name="Klaysubun C."/>
            <person name="Duangmal K."/>
        </authorList>
    </citation>
    <scope>NUCLEOTIDE SEQUENCE [LARGE SCALE GENOMIC DNA]</scope>
    <source>
        <strain evidence="3 4">RB6PN23</strain>
    </source>
</reference>
<keyword evidence="4" id="KW-1185">Reference proteome</keyword>